<dbReference type="Pfam" id="PF02836">
    <property type="entry name" value="Glyco_hydro_2_C"/>
    <property type="match status" value="1"/>
</dbReference>
<protein>
    <submittedName>
        <fullName evidence="8">Glycoside hydrolase family 2 sugar-binding protein</fullName>
    </submittedName>
</protein>
<dbReference type="InterPro" id="IPR008964">
    <property type="entry name" value="Invasin/intimin_cell_adhesion"/>
</dbReference>
<gene>
    <name evidence="8" type="ORF">NOCA2360013</name>
</gene>
<evidence type="ECO:0000259" key="5">
    <source>
        <dbReference type="Pfam" id="PF02836"/>
    </source>
</evidence>
<accession>A0A2P2C3T1</accession>
<evidence type="ECO:0000259" key="4">
    <source>
        <dbReference type="Pfam" id="PF00703"/>
    </source>
</evidence>
<feature type="domain" description="Glycoside hydrolase family 2 catalytic" evidence="5">
    <location>
        <begin position="273"/>
        <end position="422"/>
    </location>
</feature>
<dbReference type="EMBL" id="CZKA01000030">
    <property type="protein sequence ID" value="CUR56697.1"/>
    <property type="molecule type" value="Genomic_DNA"/>
</dbReference>
<dbReference type="Gene3D" id="3.20.20.80">
    <property type="entry name" value="Glycosidases"/>
    <property type="match status" value="1"/>
</dbReference>
<dbReference type="Gene3D" id="2.60.120.260">
    <property type="entry name" value="Galactose-binding domain-like"/>
    <property type="match status" value="1"/>
</dbReference>
<dbReference type="SUPFAM" id="SSF49303">
    <property type="entry name" value="beta-Galactosidase/glucuronidase domain"/>
    <property type="match status" value="1"/>
</dbReference>
<evidence type="ECO:0000256" key="3">
    <source>
        <dbReference type="ARBA" id="ARBA00023295"/>
    </source>
</evidence>
<dbReference type="PANTHER" id="PTHR42732:SF1">
    <property type="entry name" value="BETA-MANNOSIDASE"/>
    <property type="match status" value="1"/>
</dbReference>
<organism evidence="8">
    <name type="scientific">metagenome</name>
    <dbReference type="NCBI Taxonomy" id="256318"/>
    <lineage>
        <taxon>unclassified sequences</taxon>
        <taxon>metagenomes</taxon>
    </lineage>
</organism>
<keyword evidence="2 8" id="KW-0378">Hydrolase</keyword>
<sequence length="810" mass="88678">MLRQTFNLGWTAGAAQTAFDAMAGGGPTREVTLPWDAVRDLDRSAEAEANTGYFPGGYFRYSKTFDVGEDLRGKAVFFEFEGVYRDAVVYLNGDFVAQRPYGYSSFNFRADPYLRPGQANKIEVEARAHLDSRWYTGGGIYRNTHLIVGGPVHIALDGVRVTTPQVDDQLAVVLVDVNVQNEERVTKTVRLTTAVVAGDGSVVATSTSPVTLLPGSTVSTRLRLHVPEPALWDPESPHLYSALTELRGADEILDEDRATFGIRTLELDPQRGLRINGQPVKLRGTCLHHDTGLLGAAAISRAEERRVEILKQAGFNAIRSAHNPMSVAMLEACDRLGMLVVDETFDVWTQPKTPFDYSKDFPEWWERDVESMVTKDFNHPSVILYSIGNEVFEAGSPHGAAWSRRLSDKVRELDPTRYVTNGVNGLTAVSAVLPFPFTPFSEAAAGPTDVNYLISAMGDEINQFGASEQVSELIEESLAALDVAGFNYCDARYVPDRTDFPNRLILGTETFPGHIDQLWRLVLENSHVLGDFTWIGWDYLGEPGVGRTDYPDNNYQPSFLGPFPTLTGGVGDIDITGHRLPMSFYRETVYGLRREPYIAVHDPNHYGQPMIQSPWSWADAISSWSWDVEAGSPAIVDVYSDGDEVELLLDGAQVARAKVGEDKSFIARFETAYQPGELSAVAYRDGVETGRAVVVTAGDDVVLSVSPDRNELRADDSDLCYLTIELRDAAGTLVTHHDRLVTVEVSGTGMLVALGTGRTVTAERFDADHCTTYNGRATAIIRPSGAGEIEVRVSAQGCPGATSTLRAVGA</sequence>
<feature type="domain" description="Glycoside hydrolase family 2 immunoglobulin-like beta-sandwich" evidence="4">
    <location>
        <begin position="157"/>
        <end position="263"/>
    </location>
</feature>
<dbReference type="Pfam" id="PF00703">
    <property type="entry name" value="Glyco_hydro_2"/>
    <property type="match status" value="1"/>
</dbReference>
<feature type="domain" description="DUF4982" evidence="6">
    <location>
        <begin position="634"/>
        <end position="689"/>
    </location>
</feature>
<dbReference type="SUPFAM" id="SSF49785">
    <property type="entry name" value="Galactose-binding domain-like"/>
    <property type="match status" value="1"/>
</dbReference>
<dbReference type="InterPro" id="IPR051913">
    <property type="entry name" value="GH2_Domain-Containing"/>
</dbReference>
<proteinExistence type="inferred from homology"/>
<dbReference type="SUPFAM" id="SSF49373">
    <property type="entry name" value="Invasin/intimin cell-adhesion fragments"/>
    <property type="match status" value="1"/>
</dbReference>
<dbReference type="InterPro" id="IPR036156">
    <property type="entry name" value="Beta-gal/glucu_dom_sf"/>
</dbReference>
<dbReference type="SUPFAM" id="SSF51445">
    <property type="entry name" value="(Trans)glycosidases"/>
    <property type="match status" value="1"/>
</dbReference>
<dbReference type="InterPro" id="IPR017853">
    <property type="entry name" value="GH"/>
</dbReference>
<dbReference type="InterPro" id="IPR008979">
    <property type="entry name" value="Galactose-bd-like_sf"/>
</dbReference>
<dbReference type="AlphaFoldDB" id="A0A2P2C3T1"/>
<dbReference type="Pfam" id="PF16355">
    <property type="entry name" value="DUF4982"/>
    <property type="match status" value="1"/>
</dbReference>
<dbReference type="PANTHER" id="PTHR42732">
    <property type="entry name" value="BETA-GALACTOSIDASE"/>
    <property type="match status" value="1"/>
</dbReference>
<dbReference type="InterPro" id="IPR006101">
    <property type="entry name" value="Glyco_hydro_2"/>
</dbReference>
<dbReference type="Pfam" id="PF18565">
    <property type="entry name" value="Glyco_hydro2_C5"/>
    <property type="match status" value="1"/>
</dbReference>
<keyword evidence="3" id="KW-0326">Glycosidase</keyword>
<evidence type="ECO:0000259" key="7">
    <source>
        <dbReference type="Pfam" id="PF18565"/>
    </source>
</evidence>
<dbReference type="InterPro" id="IPR040605">
    <property type="entry name" value="Glyco_hydro2_dom5"/>
</dbReference>
<name>A0A2P2C3T1_9ZZZZ</name>
<reference evidence="8" key="1">
    <citation type="submission" date="2015-08" db="EMBL/GenBank/DDBJ databases">
        <authorList>
            <person name="Babu N.S."/>
            <person name="Beckwith C.J."/>
            <person name="Beseler K.G."/>
            <person name="Brison A."/>
            <person name="Carone J.V."/>
            <person name="Caskin T.P."/>
            <person name="Diamond M."/>
            <person name="Durham M.E."/>
            <person name="Foxe J.M."/>
            <person name="Go M."/>
            <person name="Henderson B.A."/>
            <person name="Jones I.B."/>
            <person name="McGettigan J.A."/>
            <person name="Micheletti S.J."/>
            <person name="Nasrallah M.E."/>
            <person name="Ortiz D."/>
            <person name="Piller C.R."/>
            <person name="Privatt S.R."/>
            <person name="Schneider S.L."/>
            <person name="Sharp S."/>
            <person name="Smith T.C."/>
            <person name="Stanton J.D."/>
            <person name="Ullery H.E."/>
            <person name="Wilson R.J."/>
            <person name="Serrano M.G."/>
            <person name="Buck G."/>
            <person name="Lee V."/>
            <person name="Wang Y."/>
            <person name="Carvalho R."/>
            <person name="Voegtly L."/>
            <person name="Shi R."/>
            <person name="Duckworth R."/>
            <person name="Johnson A."/>
            <person name="Loviza R."/>
            <person name="Walstead R."/>
            <person name="Shah Z."/>
            <person name="Kiflezghi M."/>
            <person name="Wade K."/>
            <person name="Ball S.L."/>
            <person name="Bradley K.W."/>
            <person name="Asai D.J."/>
            <person name="Bowman C.A."/>
            <person name="Russell D.A."/>
            <person name="Pope W.H."/>
            <person name="Jacobs-Sera D."/>
            <person name="Hendrix R.W."/>
            <person name="Hatfull G.F."/>
        </authorList>
    </citation>
    <scope>NUCLEOTIDE SEQUENCE</scope>
</reference>
<dbReference type="Gene3D" id="2.60.40.10">
    <property type="entry name" value="Immunoglobulins"/>
    <property type="match status" value="3"/>
</dbReference>
<comment type="similarity">
    <text evidence="1">Belongs to the glycosyl hydrolase 2 family.</text>
</comment>
<dbReference type="InterPro" id="IPR013783">
    <property type="entry name" value="Ig-like_fold"/>
</dbReference>
<evidence type="ECO:0000313" key="8">
    <source>
        <dbReference type="EMBL" id="CUR56697.1"/>
    </source>
</evidence>
<dbReference type="InterPro" id="IPR006103">
    <property type="entry name" value="Glyco_hydro_2_cat"/>
</dbReference>
<dbReference type="InterPro" id="IPR032311">
    <property type="entry name" value="DUF4982"/>
</dbReference>
<dbReference type="PRINTS" id="PR00132">
    <property type="entry name" value="GLHYDRLASE2"/>
</dbReference>
<dbReference type="GO" id="GO:0004553">
    <property type="term" value="F:hydrolase activity, hydrolyzing O-glycosyl compounds"/>
    <property type="evidence" value="ECO:0007669"/>
    <property type="project" value="InterPro"/>
</dbReference>
<evidence type="ECO:0000259" key="6">
    <source>
        <dbReference type="Pfam" id="PF16355"/>
    </source>
</evidence>
<feature type="domain" description="Glycoside hydrolase family 2" evidence="7">
    <location>
        <begin position="703"/>
        <end position="802"/>
    </location>
</feature>
<dbReference type="GO" id="GO:0005975">
    <property type="term" value="P:carbohydrate metabolic process"/>
    <property type="evidence" value="ECO:0007669"/>
    <property type="project" value="InterPro"/>
</dbReference>
<dbReference type="InterPro" id="IPR006102">
    <property type="entry name" value="Ig-like_GH2"/>
</dbReference>
<evidence type="ECO:0000256" key="2">
    <source>
        <dbReference type="ARBA" id="ARBA00022801"/>
    </source>
</evidence>
<evidence type="ECO:0000256" key="1">
    <source>
        <dbReference type="ARBA" id="ARBA00007401"/>
    </source>
</evidence>